<keyword evidence="9 13" id="KW-0694">RNA-binding</keyword>
<dbReference type="SUPFAM" id="SSF55681">
    <property type="entry name" value="Class II aaRS and biotin synthetases"/>
    <property type="match status" value="1"/>
</dbReference>
<dbReference type="EMBL" id="FNFO01000012">
    <property type="protein sequence ID" value="SDM30438.1"/>
    <property type="molecule type" value="Genomic_DNA"/>
</dbReference>
<name>A0A1G9S4E7_9BACT</name>
<keyword evidence="6 13" id="KW-0547">Nucleotide-binding</keyword>
<keyword evidence="2 13" id="KW-0963">Cytoplasm</keyword>
<dbReference type="InterPro" id="IPR033728">
    <property type="entry name" value="ThrRS_core"/>
</dbReference>
<comment type="similarity">
    <text evidence="1 13">Belongs to the class-II aminoacyl-tRNA synthetase family.</text>
</comment>
<dbReference type="Gene3D" id="3.30.930.10">
    <property type="entry name" value="Bira Bifunctional Protein, Domain 2"/>
    <property type="match status" value="1"/>
</dbReference>
<keyword evidence="5 13" id="KW-0479">Metal-binding</keyword>
<evidence type="ECO:0000256" key="4">
    <source>
        <dbReference type="ARBA" id="ARBA00022598"/>
    </source>
</evidence>
<feature type="binding site" evidence="13">
    <location>
        <position position="390"/>
    </location>
    <ligand>
        <name>Zn(2+)</name>
        <dbReference type="ChEBI" id="CHEBI:29105"/>
        <note>catalytic</note>
    </ligand>
</feature>
<sequence length="653" mass="74657">MSNIHITLPDGSVREYPAGSTSLDIARSISEGLARNVLASKVNGEIWDATRPLEKDATVQLLTWKDDDGKYAFWHSSAHLLAEALEALYPGVKFGIGPPVENGFYYDVDLGEQTLSQEDFPKIEAKMKELAKEKNPFERRSVSKKEAIDYFTQKGDEYKLDLIEGLEDGSITFYEQGKFVDLCRGPHLPDTGPIKAIKLTNVAGAYWRGDETRKQLTRIYGITFPKQKELDEYLFRLEEAKKRDHRKLGRELELFTFSEKVGMGLPLWLPKGTMLRERLEGFLRKAQTKAGYLQVVTPHIGSKELYETSGHYAKYGKDSFQPIKTPDGEGEFLLKPMNCPHHCEIYKARPRSYRELPLRLAEFGTVYRYEQSGELHGLTRVRGFTQDDAHIFCRPDQVKEEFKKVIDLVLYVFESLGFHDFTAQISLRDPENKAKYIGSDEAWEISERAIIEAAAEKNLPTVTELGEAAFYGPKLDFMVRDALGRKWQLGTIQVDYNLPERFELEYIGNDNQKHRPVMIHRAPFGSLERFVAVLLEHCGGNFPLWLAPDQIAVLPISEKYSDYADNVYKELELVDIRGFVDNRDEKIGRKIRDAEVQKVPFMLIVGEKEQAENRVSVRRHGEGDLGSMTLDEFTAYFRKAADITQRKPVEDPA</sequence>
<dbReference type="GO" id="GO:0004829">
    <property type="term" value="F:threonine-tRNA ligase activity"/>
    <property type="evidence" value="ECO:0007669"/>
    <property type="project" value="UniProtKB-UniRule"/>
</dbReference>
<dbReference type="InterPro" id="IPR012675">
    <property type="entry name" value="Beta-grasp_dom_sf"/>
</dbReference>
<evidence type="ECO:0000256" key="2">
    <source>
        <dbReference type="ARBA" id="ARBA00022490"/>
    </source>
</evidence>
<evidence type="ECO:0000256" key="5">
    <source>
        <dbReference type="ARBA" id="ARBA00022723"/>
    </source>
</evidence>
<dbReference type="Gene3D" id="3.30.980.10">
    <property type="entry name" value="Threonyl-trna Synthetase, Chain A, domain 2"/>
    <property type="match status" value="1"/>
</dbReference>
<dbReference type="InterPro" id="IPR036621">
    <property type="entry name" value="Anticodon-bd_dom_sf"/>
</dbReference>
<dbReference type="OrthoDB" id="9802304at2"/>
<dbReference type="NCBIfam" id="TIGR00418">
    <property type="entry name" value="thrS"/>
    <property type="match status" value="1"/>
</dbReference>
<evidence type="ECO:0000313" key="17">
    <source>
        <dbReference type="Proteomes" id="UP000198510"/>
    </source>
</evidence>
<comment type="caution">
    <text evidence="13">Lacks conserved residue(s) required for the propagation of feature annotation.</text>
</comment>
<keyword evidence="4 13" id="KW-0436">Ligase</keyword>
<evidence type="ECO:0000256" key="9">
    <source>
        <dbReference type="ARBA" id="ARBA00022884"/>
    </source>
</evidence>
<dbReference type="Pfam" id="PF00587">
    <property type="entry name" value="tRNA-synt_2b"/>
    <property type="match status" value="1"/>
</dbReference>
<dbReference type="InterPro" id="IPR012676">
    <property type="entry name" value="TGS-like"/>
</dbReference>
<dbReference type="GO" id="GO:0005524">
    <property type="term" value="F:ATP binding"/>
    <property type="evidence" value="ECO:0007669"/>
    <property type="project" value="UniProtKB-UniRule"/>
</dbReference>
<dbReference type="AlphaFoldDB" id="A0A1G9S4E7"/>
<feature type="binding site" evidence="13">
    <location>
        <position position="339"/>
    </location>
    <ligand>
        <name>Zn(2+)</name>
        <dbReference type="ChEBI" id="CHEBI:29105"/>
        <note>catalytic</note>
    </ligand>
</feature>
<feature type="domain" description="Aminoacyl-transfer RNA synthetases class-II family profile" evidence="14">
    <location>
        <begin position="244"/>
        <end position="555"/>
    </location>
</feature>
<keyword evidence="8 13" id="KW-0067">ATP-binding</keyword>
<keyword evidence="7 13" id="KW-0862">Zinc</keyword>
<dbReference type="PROSITE" id="PS50862">
    <property type="entry name" value="AA_TRNA_LIGASE_II"/>
    <property type="match status" value="1"/>
</dbReference>
<dbReference type="InterPro" id="IPR018163">
    <property type="entry name" value="Thr/Ala-tRNA-synth_IIc_edit"/>
</dbReference>
<feature type="binding site" evidence="13">
    <location>
        <position position="520"/>
    </location>
    <ligand>
        <name>Zn(2+)</name>
        <dbReference type="ChEBI" id="CHEBI:29105"/>
        <note>catalytic</note>
    </ligand>
</feature>
<evidence type="ECO:0000256" key="13">
    <source>
        <dbReference type="HAMAP-Rule" id="MF_00184"/>
    </source>
</evidence>
<dbReference type="HAMAP" id="MF_00184">
    <property type="entry name" value="Thr_tRNA_synth"/>
    <property type="match status" value="1"/>
</dbReference>
<comment type="cofactor">
    <cofactor evidence="13">
        <name>Zn(2+)</name>
        <dbReference type="ChEBI" id="CHEBI:29105"/>
    </cofactor>
    <text evidence="13">Binds 1 zinc ion per subunit.</text>
</comment>
<dbReference type="InterPro" id="IPR047246">
    <property type="entry name" value="ThrRS_anticodon"/>
</dbReference>
<dbReference type="FunFam" id="3.40.50.800:FF:000001">
    <property type="entry name" value="Threonine--tRNA ligase"/>
    <property type="match status" value="1"/>
</dbReference>
<dbReference type="Gene3D" id="3.30.54.20">
    <property type="match status" value="1"/>
</dbReference>
<dbReference type="Pfam" id="PF03129">
    <property type="entry name" value="HGTP_anticodon"/>
    <property type="match status" value="1"/>
</dbReference>
<dbReference type="STRING" id="1075417.SAMN05421823_11228"/>
<dbReference type="CDD" id="cd01667">
    <property type="entry name" value="TGS_ThrRS"/>
    <property type="match status" value="1"/>
</dbReference>
<dbReference type="GO" id="GO:0000049">
    <property type="term" value="F:tRNA binding"/>
    <property type="evidence" value="ECO:0007669"/>
    <property type="project" value="UniProtKB-KW"/>
</dbReference>
<evidence type="ECO:0000256" key="11">
    <source>
        <dbReference type="ARBA" id="ARBA00023146"/>
    </source>
</evidence>
<dbReference type="FunFam" id="3.30.930.10:FF:000002">
    <property type="entry name" value="Threonine--tRNA ligase"/>
    <property type="match status" value="1"/>
</dbReference>
<dbReference type="PANTHER" id="PTHR11451:SF44">
    <property type="entry name" value="THREONINE--TRNA LIGASE, CHLOROPLASTIC_MITOCHONDRIAL 2"/>
    <property type="match status" value="1"/>
</dbReference>
<dbReference type="Pfam" id="PF07973">
    <property type="entry name" value="tRNA_SAD"/>
    <property type="match status" value="1"/>
</dbReference>
<keyword evidence="3 13" id="KW-0820">tRNA-binding</keyword>
<dbReference type="CDD" id="cd00771">
    <property type="entry name" value="ThrRS_core"/>
    <property type="match status" value="1"/>
</dbReference>
<proteinExistence type="inferred from homology"/>
<dbReference type="FunFam" id="3.30.980.10:FF:000005">
    <property type="entry name" value="Threonyl-tRNA synthetase, mitochondrial"/>
    <property type="match status" value="1"/>
</dbReference>
<keyword evidence="11 13" id="KW-0030">Aminoacyl-tRNA synthetase</keyword>
<dbReference type="InterPro" id="IPR012947">
    <property type="entry name" value="tRNA_SAD"/>
</dbReference>
<evidence type="ECO:0000256" key="1">
    <source>
        <dbReference type="ARBA" id="ARBA00008226"/>
    </source>
</evidence>
<dbReference type="CDD" id="cd00860">
    <property type="entry name" value="ThrRS_anticodon"/>
    <property type="match status" value="1"/>
</dbReference>
<dbReference type="GO" id="GO:0006435">
    <property type="term" value="P:threonyl-tRNA aminoacylation"/>
    <property type="evidence" value="ECO:0007669"/>
    <property type="project" value="UniProtKB-UniRule"/>
</dbReference>
<dbReference type="GO" id="GO:0005737">
    <property type="term" value="C:cytoplasm"/>
    <property type="evidence" value="ECO:0007669"/>
    <property type="project" value="UniProtKB-SubCell"/>
</dbReference>
<dbReference type="InterPro" id="IPR002314">
    <property type="entry name" value="aa-tRNA-synt_IIb"/>
</dbReference>
<evidence type="ECO:0000313" key="16">
    <source>
        <dbReference type="EMBL" id="SDM30438.1"/>
    </source>
</evidence>
<evidence type="ECO:0000256" key="12">
    <source>
        <dbReference type="ARBA" id="ARBA00049515"/>
    </source>
</evidence>
<dbReference type="FunFam" id="3.10.20.30:FF:000005">
    <property type="entry name" value="Threonine--tRNA ligase"/>
    <property type="match status" value="1"/>
</dbReference>
<accession>A0A1G9S4E7</accession>
<evidence type="ECO:0000256" key="3">
    <source>
        <dbReference type="ARBA" id="ARBA00022555"/>
    </source>
</evidence>
<reference evidence="16 17" key="1">
    <citation type="submission" date="2016-10" db="EMBL/GenBank/DDBJ databases">
        <authorList>
            <person name="de Groot N.N."/>
        </authorList>
    </citation>
    <scope>NUCLEOTIDE SEQUENCE [LARGE SCALE GENOMIC DNA]</scope>
    <source>
        <strain evidence="16 17">DSM 25186</strain>
    </source>
</reference>
<feature type="domain" description="TGS" evidence="15">
    <location>
        <begin position="1"/>
        <end position="63"/>
    </location>
</feature>
<keyword evidence="10 13" id="KW-0648">Protein biosynthesis</keyword>
<dbReference type="Pfam" id="PF02824">
    <property type="entry name" value="TGS"/>
    <property type="match status" value="1"/>
</dbReference>
<evidence type="ECO:0000256" key="10">
    <source>
        <dbReference type="ARBA" id="ARBA00022917"/>
    </source>
</evidence>
<dbReference type="Gene3D" id="3.40.50.800">
    <property type="entry name" value="Anticodon-binding domain"/>
    <property type="match status" value="1"/>
</dbReference>
<evidence type="ECO:0000256" key="7">
    <source>
        <dbReference type="ARBA" id="ARBA00022833"/>
    </source>
</evidence>
<evidence type="ECO:0000259" key="15">
    <source>
        <dbReference type="PROSITE" id="PS51880"/>
    </source>
</evidence>
<protein>
    <recommendedName>
        <fullName evidence="13">Threonine--tRNA ligase</fullName>
        <ecNumber evidence="13">6.1.1.3</ecNumber>
    </recommendedName>
    <alternativeName>
        <fullName evidence="13">Threonyl-tRNA synthetase</fullName>
        <shortName evidence="13">ThrRS</shortName>
    </alternativeName>
</protein>
<keyword evidence="17" id="KW-1185">Reference proteome</keyword>
<organism evidence="16 17">
    <name type="scientific">Catalinimonas alkaloidigena</name>
    <dbReference type="NCBI Taxonomy" id="1075417"/>
    <lineage>
        <taxon>Bacteria</taxon>
        <taxon>Pseudomonadati</taxon>
        <taxon>Bacteroidota</taxon>
        <taxon>Cytophagia</taxon>
        <taxon>Cytophagales</taxon>
        <taxon>Catalimonadaceae</taxon>
        <taxon>Catalinimonas</taxon>
    </lineage>
</organism>
<dbReference type="InterPro" id="IPR006195">
    <property type="entry name" value="aa-tRNA-synth_II"/>
</dbReference>
<dbReference type="PANTHER" id="PTHR11451">
    <property type="entry name" value="THREONINE-TRNA LIGASE"/>
    <property type="match status" value="1"/>
</dbReference>
<comment type="subcellular location">
    <subcellularLocation>
        <location evidence="13">Cytoplasm</location>
    </subcellularLocation>
</comment>
<dbReference type="GO" id="GO:0046872">
    <property type="term" value="F:metal ion binding"/>
    <property type="evidence" value="ECO:0007669"/>
    <property type="project" value="UniProtKB-KW"/>
</dbReference>
<evidence type="ECO:0000256" key="8">
    <source>
        <dbReference type="ARBA" id="ARBA00022840"/>
    </source>
</evidence>
<dbReference type="InterPro" id="IPR004095">
    <property type="entry name" value="TGS"/>
</dbReference>
<comment type="catalytic activity">
    <reaction evidence="12 13">
        <text>tRNA(Thr) + L-threonine + ATP = L-threonyl-tRNA(Thr) + AMP + diphosphate + H(+)</text>
        <dbReference type="Rhea" id="RHEA:24624"/>
        <dbReference type="Rhea" id="RHEA-COMP:9670"/>
        <dbReference type="Rhea" id="RHEA-COMP:9704"/>
        <dbReference type="ChEBI" id="CHEBI:15378"/>
        <dbReference type="ChEBI" id="CHEBI:30616"/>
        <dbReference type="ChEBI" id="CHEBI:33019"/>
        <dbReference type="ChEBI" id="CHEBI:57926"/>
        <dbReference type="ChEBI" id="CHEBI:78442"/>
        <dbReference type="ChEBI" id="CHEBI:78534"/>
        <dbReference type="ChEBI" id="CHEBI:456215"/>
        <dbReference type="EC" id="6.1.1.3"/>
    </reaction>
</comment>
<dbReference type="PRINTS" id="PR01047">
    <property type="entry name" value="TRNASYNTHTHR"/>
</dbReference>
<dbReference type="InterPro" id="IPR045864">
    <property type="entry name" value="aa-tRNA-synth_II/BPL/LPL"/>
</dbReference>
<dbReference type="EC" id="6.1.1.3" evidence="13"/>
<dbReference type="SUPFAM" id="SSF52954">
    <property type="entry name" value="Class II aaRS ABD-related"/>
    <property type="match status" value="1"/>
</dbReference>
<dbReference type="Gene3D" id="3.10.20.30">
    <property type="match status" value="1"/>
</dbReference>
<dbReference type="SMART" id="SM00863">
    <property type="entry name" value="tRNA_SAD"/>
    <property type="match status" value="1"/>
</dbReference>
<dbReference type="RefSeq" id="WP_089687011.1">
    <property type="nucleotide sequence ID" value="NZ_FNFO01000012.1"/>
</dbReference>
<comment type="subunit">
    <text evidence="13">Homodimer.</text>
</comment>
<dbReference type="InterPro" id="IPR004154">
    <property type="entry name" value="Anticodon-bd"/>
</dbReference>
<evidence type="ECO:0000259" key="14">
    <source>
        <dbReference type="PROSITE" id="PS50862"/>
    </source>
</evidence>
<dbReference type="FunFam" id="3.30.54.20:FF:000002">
    <property type="entry name" value="Threonine--tRNA ligase"/>
    <property type="match status" value="1"/>
</dbReference>
<dbReference type="InterPro" id="IPR002320">
    <property type="entry name" value="Thr-tRNA-ligase_IIa"/>
</dbReference>
<evidence type="ECO:0000256" key="6">
    <source>
        <dbReference type="ARBA" id="ARBA00022741"/>
    </source>
</evidence>
<dbReference type="SUPFAM" id="SSF81271">
    <property type="entry name" value="TGS-like"/>
    <property type="match status" value="1"/>
</dbReference>
<dbReference type="Proteomes" id="UP000198510">
    <property type="component" value="Unassembled WGS sequence"/>
</dbReference>
<dbReference type="PROSITE" id="PS51880">
    <property type="entry name" value="TGS"/>
    <property type="match status" value="1"/>
</dbReference>
<dbReference type="SUPFAM" id="SSF55186">
    <property type="entry name" value="ThrRS/AlaRS common domain"/>
    <property type="match status" value="1"/>
</dbReference>
<gene>
    <name evidence="13" type="primary">thrS</name>
    <name evidence="16" type="ORF">SAMN05421823_11228</name>
</gene>